<evidence type="ECO:0000313" key="1">
    <source>
        <dbReference type="EMBL" id="JAH36096.1"/>
    </source>
</evidence>
<protein>
    <submittedName>
        <fullName evidence="1">Uncharacterized protein</fullName>
    </submittedName>
</protein>
<reference evidence="1" key="1">
    <citation type="submission" date="2014-11" db="EMBL/GenBank/DDBJ databases">
        <authorList>
            <person name="Amaro Gonzalez C."/>
        </authorList>
    </citation>
    <scope>NUCLEOTIDE SEQUENCE</scope>
</reference>
<organism evidence="1">
    <name type="scientific">Anguilla anguilla</name>
    <name type="common">European freshwater eel</name>
    <name type="synonym">Muraena anguilla</name>
    <dbReference type="NCBI Taxonomy" id="7936"/>
    <lineage>
        <taxon>Eukaryota</taxon>
        <taxon>Metazoa</taxon>
        <taxon>Chordata</taxon>
        <taxon>Craniata</taxon>
        <taxon>Vertebrata</taxon>
        <taxon>Euteleostomi</taxon>
        <taxon>Actinopterygii</taxon>
        <taxon>Neopterygii</taxon>
        <taxon>Teleostei</taxon>
        <taxon>Anguilliformes</taxon>
        <taxon>Anguillidae</taxon>
        <taxon>Anguilla</taxon>
    </lineage>
</organism>
<sequence>MRIRLLGNNRRVLLALLLF</sequence>
<accession>A0A0E9S484</accession>
<dbReference type="AlphaFoldDB" id="A0A0E9S484"/>
<proteinExistence type="predicted"/>
<name>A0A0E9S484_ANGAN</name>
<reference evidence="1" key="2">
    <citation type="journal article" date="2015" name="Fish Shellfish Immunol.">
        <title>Early steps in the European eel (Anguilla anguilla)-Vibrio vulnificus interaction in the gills: Role of the RtxA13 toxin.</title>
        <authorList>
            <person name="Callol A."/>
            <person name="Pajuelo D."/>
            <person name="Ebbesson L."/>
            <person name="Teles M."/>
            <person name="MacKenzie S."/>
            <person name="Amaro C."/>
        </authorList>
    </citation>
    <scope>NUCLEOTIDE SEQUENCE</scope>
</reference>
<dbReference type="EMBL" id="GBXM01072481">
    <property type="protein sequence ID" value="JAH36096.1"/>
    <property type="molecule type" value="Transcribed_RNA"/>
</dbReference>